<evidence type="ECO:0000259" key="3">
    <source>
        <dbReference type="Pfam" id="PF20434"/>
    </source>
</evidence>
<keyword evidence="5" id="KW-1185">Reference proteome</keyword>
<dbReference type="PATRIC" id="fig|1384056.3.peg.1472"/>
<dbReference type="OrthoDB" id="1412847at2"/>
<evidence type="ECO:0000313" key="4">
    <source>
        <dbReference type="EMBL" id="KFN46139.1"/>
    </source>
</evidence>
<dbReference type="Proteomes" id="UP000029393">
    <property type="component" value="Unassembled WGS sequence"/>
</dbReference>
<dbReference type="EMBL" id="AVCK01000019">
    <property type="protein sequence ID" value="KFN46139.1"/>
    <property type="molecule type" value="Genomic_DNA"/>
</dbReference>
<dbReference type="InterPro" id="IPR050300">
    <property type="entry name" value="GDXG_lipolytic_enzyme"/>
</dbReference>
<organism evidence="4 5">
    <name type="scientific">Arenimonas metalli CF5-1</name>
    <dbReference type="NCBI Taxonomy" id="1384056"/>
    <lineage>
        <taxon>Bacteria</taxon>
        <taxon>Pseudomonadati</taxon>
        <taxon>Pseudomonadota</taxon>
        <taxon>Gammaproteobacteria</taxon>
        <taxon>Lysobacterales</taxon>
        <taxon>Lysobacteraceae</taxon>
        <taxon>Arenimonas</taxon>
    </lineage>
</organism>
<dbReference type="InterPro" id="IPR029058">
    <property type="entry name" value="AB_hydrolase_fold"/>
</dbReference>
<protein>
    <recommendedName>
        <fullName evidence="3">BD-FAE-like domain-containing protein</fullName>
    </recommendedName>
</protein>
<reference evidence="4 5" key="1">
    <citation type="submission" date="2013-09" db="EMBL/GenBank/DDBJ databases">
        <title>Genome sequencing of Arenimonas metalli.</title>
        <authorList>
            <person name="Chen F."/>
            <person name="Wang G."/>
        </authorList>
    </citation>
    <scope>NUCLEOTIDE SEQUENCE [LARGE SCALE GENOMIC DNA]</scope>
    <source>
        <strain evidence="4 5">CF5-1</strain>
    </source>
</reference>
<comment type="caution">
    <text evidence="4">The sequence shown here is derived from an EMBL/GenBank/DDBJ whole genome shotgun (WGS) entry which is preliminary data.</text>
</comment>
<dbReference type="RefSeq" id="WP_052575265.1">
    <property type="nucleotide sequence ID" value="NZ_AVCK01000019.1"/>
</dbReference>
<dbReference type="AlphaFoldDB" id="A0A091B5K3"/>
<dbReference type="InterPro" id="IPR049492">
    <property type="entry name" value="BD-FAE-like_dom"/>
</dbReference>
<dbReference type="PANTHER" id="PTHR48081">
    <property type="entry name" value="AB HYDROLASE SUPERFAMILY PROTEIN C4A8.06C"/>
    <property type="match status" value="1"/>
</dbReference>
<dbReference type="SUPFAM" id="SSF53474">
    <property type="entry name" value="alpha/beta-Hydrolases"/>
    <property type="match status" value="1"/>
</dbReference>
<feature type="domain" description="BD-FAE-like" evidence="3">
    <location>
        <begin position="60"/>
        <end position="227"/>
    </location>
</feature>
<dbReference type="Gene3D" id="3.40.50.1820">
    <property type="entry name" value="alpha/beta hydrolase"/>
    <property type="match status" value="1"/>
</dbReference>
<proteinExistence type="predicted"/>
<name>A0A091B5K3_9GAMM</name>
<keyword evidence="2" id="KW-0732">Signal</keyword>
<feature type="chain" id="PRO_5001869493" description="BD-FAE-like domain-containing protein" evidence="2">
    <location>
        <begin position="23"/>
        <end position="296"/>
    </location>
</feature>
<accession>A0A091B5K3</accession>
<keyword evidence="1" id="KW-0378">Hydrolase</keyword>
<feature type="signal peptide" evidence="2">
    <location>
        <begin position="1"/>
        <end position="22"/>
    </location>
</feature>
<dbReference type="Pfam" id="PF20434">
    <property type="entry name" value="BD-FAE"/>
    <property type="match status" value="1"/>
</dbReference>
<dbReference type="eggNOG" id="COG1506">
    <property type="taxonomic scope" value="Bacteria"/>
</dbReference>
<sequence length="296" mass="30496">MALRLPLLVLAFAAVASPGPTAAQGISPEDVDRLPTRVPHAVHRYGPAPQQYGQLRLPEGAGPFPVAVVVHGGCWTKGFATLANTAPLASALAERGIATWNIEYRQLGEPGAGWPGTFQDWGVATDALRDLAKKHPIDLSRVVTVGHSAGAHAALWLATRPGQPDGTPLGAADPLRVQGAVAVDGPGDLAAFVGRDAMVCGQPPVIPNLFGGTPAEVPDRYAAGSPGQRLPIGVPQVLVASVVLLPEDARAYAAKAAGDDVTVVVLQDVGHFDMIAPGQPSAEKVIEAVQSLLAPR</sequence>
<gene>
    <name evidence="4" type="ORF">N787_11275</name>
</gene>
<evidence type="ECO:0000313" key="5">
    <source>
        <dbReference type="Proteomes" id="UP000029393"/>
    </source>
</evidence>
<dbReference type="STRING" id="1384056.N787_11275"/>
<evidence type="ECO:0000256" key="2">
    <source>
        <dbReference type="SAM" id="SignalP"/>
    </source>
</evidence>
<dbReference type="GO" id="GO:0016787">
    <property type="term" value="F:hydrolase activity"/>
    <property type="evidence" value="ECO:0007669"/>
    <property type="project" value="UniProtKB-KW"/>
</dbReference>
<evidence type="ECO:0000256" key="1">
    <source>
        <dbReference type="ARBA" id="ARBA00022801"/>
    </source>
</evidence>